<sequence>MDLIIIIFIFINILSSIVLAQQPPDGMEFNVDPLLILTIIAREIVLIGLGSFLLFKWFKAEKRFITDLPFLMALTTFILVVAKAYDLYLFNLFGDYDFSLYFTEDPSIIWYGKIRWLIMMVNTIPLVGLLLSIWMADYKKKYFYLILITFISFWTIYIVVVPTFELLKNINAFLLLPVLILSIITFLFLYRYKRLPHVHSLIIAIAWIAYLISSILRPFFMSIGEPPWGIVWVSEILDLFIWTVASLGFIIKPKYYHNKE</sequence>
<feature type="transmembrane region" description="Helical" evidence="1">
    <location>
        <begin position="201"/>
        <end position="223"/>
    </location>
</feature>
<accession>X1I3R9</accession>
<name>X1I3R9_9ZZZZ</name>
<dbReference type="AlphaFoldDB" id="X1I3R9"/>
<keyword evidence="1" id="KW-0472">Membrane</keyword>
<evidence type="ECO:0000256" key="1">
    <source>
        <dbReference type="SAM" id="Phobius"/>
    </source>
</evidence>
<reference evidence="2" key="1">
    <citation type="journal article" date="2014" name="Front. Microbiol.">
        <title>High frequency of phylogenetically diverse reductive dehalogenase-homologous genes in deep subseafloor sedimentary metagenomes.</title>
        <authorList>
            <person name="Kawai M."/>
            <person name="Futagami T."/>
            <person name="Toyoda A."/>
            <person name="Takaki Y."/>
            <person name="Nishi S."/>
            <person name="Hori S."/>
            <person name="Arai W."/>
            <person name="Tsubouchi T."/>
            <person name="Morono Y."/>
            <person name="Uchiyama I."/>
            <person name="Ito T."/>
            <person name="Fujiyama A."/>
            <person name="Inagaki F."/>
            <person name="Takami H."/>
        </authorList>
    </citation>
    <scope>NUCLEOTIDE SEQUENCE</scope>
    <source>
        <strain evidence="2">Expedition CK06-06</strain>
    </source>
</reference>
<gene>
    <name evidence="2" type="ORF">S03H2_37921</name>
</gene>
<proteinExistence type="predicted"/>
<dbReference type="EMBL" id="BARU01023359">
    <property type="protein sequence ID" value="GAH52203.1"/>
    <property type="molecule type" value="Genomic_DNA"/>
</dbReference>
<keyword evidence="1" id="KW-0812">Transmembrane</keyword>
<feature type="transmembrane region" description="Helical" evidence="1">
    <location>
        <begin position="142"/>
        <end position="164"/>
    </location>
</feature>
<feature type="transmembrane region" description="Helical" evidence="1">
    <location>
        <begin position="114"/>
        <end position="135"/>
    </location>
</feature>
<feature type="transmembrane region" description="Helical" evidence="1">
    <location>
        <begin position="229"/>
        <end position="251"/>
    </location>
</feature>
<protein>
    <submittedName>
        <fullName evidence="2">Uncharacterized protein</fullName>
    </submittedName>
</protein>
<evidence type="ECO:0000313" key="2">
    <source>
        <dbReference type="EMBL" id="GAH52203.1"/>
    </source>
</evidence>
<keyword evidence="1" id="KW-1133">Transmembrane helix</keyword>
<feature type="transmembrane region" description="Helical" evidence="1">
    <location>
        <begin position="36"/>
        <end position="58"/>
    </location>
</feature>
<feature type="transmembrane region" description="Helical" evidence="1">
    <location>
        <begin position="170"/>
        <end position="189"/>
    </location>
</feature>
<comment type="caution">
    <text evidence="2">The sequence shown here is derived from an EMBL/GenBank/DDBJ whole genome shotgun (WGS) entry which is preliminary data.</text>
</comment>
<organism evidence="2">
    <name type="scientific">marine sediment metagenome</name>
    <dbReference type="NCBI Taxonomy" id="412755"/>
    <lineage>
        <taxon>unclassified sequences</taxon>
        <taxon>metagenomes</taxon>
        <taxon>ecological metagenomes</taxon>
    </lineage>
</organism>
<feature type="transmembrane region" description="Helical" evidence="1">
    <location>
        <begin position="70"/>
        <end position="94"/>
    </location>
</feature>